<evidence type="ECO:0000256" key="1">
    <source>
        <dbReference type="ARBA" id="ARBA00006803"/>
    </source>
</evidence>
<evidence type="ECO:0000313" key="3">
    <source>
        <dbReference type="EMBL" id="VDL62517.1"/>
    </source>
</evidence>
<evidence type="ECO:0000313" key="5">
    <source>
        <dbReference type="WBParaSite" id="NBR_0000018601-mRNA-1"/>
    </source>
</evidence>
<feature type="transmembrane region" description="Helical" evidence="2">
    <location>
        <begin position="160"/>
        <end position="181"/>
    </location>
</feature>
<dbReference type="AlphaFoldDB" id="A0A0N4XCK4"/>
<protein>
    <submittedName>
        <fullName evidence="3 5">Uncharacterized protein</fullName>
    </submittedName>
</protein>
<dbReference type="InterPro" id="IPR052854">
    <property type="entry name" value="Serpentine_rcpt_epsilon"/>
</dbReference>
<sequence>MDWMFTYTYAMIMPLECCCLLERLAATLFFNSYEKNRKWWLFLLSQPFCVGFIYVQRLARKTFDGEVLAFVFLGYYIIMAVGVVVLYVINRRLTKRLTGGGAALSTRYQLAENIRTLRVFLPMIVFDTLISLVDIVTRYLNFDYVFEPERCADESYYLPVYLAIIIVASGLELILSSLIVYRYPNTMRILLCCKNGSVQDSMPSRRFKLNSDYEEPGRILNVLGSDLLSQQMNSNYFHELQKGWRIS</sequence>
<comment type="similarity">
    <text evidence="1">Belongs to the nematode receptor-like protein sre family.</text>
</comment>
<keyword evidence="2" id="KW-0472">Membrane</keyword>
<keyword evidence="2" id="KW-0812">Transmembrane</keyword>
<dbReference type="OMA" id="HESMKVW"/>
<dbReference type="EMBL" id="UYSL01000055">
    <property type="protein sequence ID" value="VDL62517.1"/>
    <property type="molecule type" value="Genomic_DNA"/>
</dbReference>
<name>A0A0N4XCK4_NIPBR</name>
<proteinExistence type="inferred from homology"/>
<dbReference type="GO" id="GO:0007606">
    <property type="term" value="P:sensory perception of chemical stimulus"/>
    <property type="evidence" value="ECO:0007669"/>
    <property type="project" value="InterPro"/>
</dbReference>
<reference evidence="5" key="1">
    <citation type="submission" date="2017-02" db="UniProtKB">
        <authorList>
            <consortium name="WormBaseParasite"/>
        </authorList>
    </citation>
    <scope>IDENTIFICATION</scope>
</reference>
<feature type="transmembrane region" description="Helical" evidence="2">
    <location>
        <begin position="6"/>
        <end position="26"/>
    </location>
</feature>
<dbReference type="PANTHER" id="PTHR47518">
    <property type="entry name" value="SERPENTINE RECEPTOR CLASS EPSILON-13-RELATED"/>
    <property type="match status" value="1"/>
</dbReference>
<evidence type="ECO:0000313" key="4">
    <source>
        <dbReference type="Proteomes" id="UP000271162"/>
    </source>
</evidence>
<reference evidence="3 4" key="2">
    <citation type="submission" date="2018-11" db="EMBL/GenBank/DDBJ databases">
        <authorList>
            <consortium name="Pathogen Informatics"/>
        </authorList>
    </citation>
    <scope>NUCLEOTIDE SEQUENCE [LARGE SCALE GENOMIC DNA]</scope>
</reference>
<dbReference type="Pfam" id="PF03125">
    <property type="entry name" value="Sre"/>
    <property type="match status" value="1"/>
</dbReference>
<evidence type="ECO:0000256" key="2">
    <source>
        <dbReference type="SAM" id="Phobius"/>
    </source>
</evidence>
<dbReference type="Proteomes" id="UP000271162">
    <property type="component" value="Unassembled WGS sequence"/>
</dbReference>
<keyword evidence="2" id="KW-1133">Transmembrane helix</keyword>
<feature type="transmembrane region" description="Helical" evidence="2">
    <location>
        <begin position="67"/>
        <end position="89"/>
    </location>
</feature>
<feature type="transmembrane region" description="Helical" evidence="2">
    <location>
        <begin position="38"/>
        <end position="55"/>
    </location>
</feature>
<gene>
    <name evidence="3" type="ORF">NBR_LOCUS187</name>
</gene>
<organism evidence="5">
    <name type="scientific">Nippostrongylus brasiliensis</name>
    <name type="common">Rat hookworm</name>
    <dbReference type="NCBI Taxonomy" id="27835"/>
    <lineage>
        <taxon>Eukaryota</taxon>
        <taxon>Metazoa</taxon>
        <taxon>Ecdysozoa</taxon>
        <taxon>Nematoda</taxon>
        <taxon>Chromadorea</taxon>
        <taxon>Rhabditida</taxon>
        <taxon>Rhabditina</taxon>
        <taxon>Rhabditomorpha</taxon>
        <taxon>Strongyloidea</taxon>
        <taxon>Heligmosomidae</taxon>
        <taxon>Nippostrongylus</taxon>
    </lineage>
</organism>
<dbReference type="PANTHER" id="PTHR47518:SF7">
    <property type="entry name" value="G_PROTEIN_RECEP_F1_2 DOMAIN-CONTAINING PROTEIN"/>
    <property type="match status" value="1"/>
</dbReference>
<feature type="transmembrane region" description="Helical" evidence="2">
    <location>
        <begin position="119"/>
        <end position="140"/>
    </location>
</feature>
<accession>A0A0N4XCK4</accession>
<keyword evidence="4" id="KW-1185">Reference proteome</keyword>
<dbReference type="InterPro" id="IPR004151">
    <property type="entry name" value="7TM_GPCR_serpentine_rcpt_Sre"/>
</dbReference>
<dbReference type="GO" id="GO:0016020">
    <property type="term" value="C:membrane"/>
    <property type="evidence" value="ECO:0007669"/>
    <property type="project" value="InterPro"/>
</dbReference>
<dbReference type="WBParaSite" id="NBR_0000018601-mRNA-1">
    <property type="protein sequence ID" value="NBR_0000018601-mRNA-1"/>
    <property type="gene ID" value="NBR_0000018601"/>
</dbReference>